<evidence type="ECO:0000313" key="1">
    <source>
        <dbReference type="EMBL" id="OGG08223.1"/>
    </source>
</evidence>
<gene>
    <name evidence="1" type="ORF">A2777_02455</name>
</gene>
<reference evidence="1 2" key="1">
    <citation type="journal article" date="2016" name="Nat. Commun.">
        <title>Thousands of microbial genomes shed light on interconnected biogeochemical processes in an aquifer system.</title>
        <authorList>
            <person name="Anantharaman K."/>
            <person name="Brown C.T."/>
            <person name="Hug L.A."/>
            <person name="Sharon I."/>
            <person name="Castelle C.J."/>
            <person name="Probst A.J."/>
            <person name="Thomas B.C."/>
            <person name="Singh A."/>
            <person name="Wilkins M.J."/>
            <person name="Karaoz U."/>
            <person name="Brodie E.L."/>
            <person name="Williams K.H."/>
            <person name="Hubbard S.S."/>
            <person name="Banfield J.F."/>
        </authorList>
    </citation>
    <scope>NUCLEOTIDE SEQUENCE [LARGE SCALE GENOMIC DNA]</scope>
</reference>
<dbReference type="Proteomes" id="UP000177354">
    <property type="component" value="Unassembled WGS sequence"/>
</dbReference>
<protein>
    <recommendedName>
        <fullName evidence="3">Ribbon-helix-helix protein CopG domain-containing protein</fullName>
    </recommendedName>
</protein>
<dbReference type="GO" id="GO:0006355">
    <property type="term" value="P:regulation of DNA-templated transcription"/>
    <property type="evidence" value="ECO:0007669"/>
    <property type="project" value="InterPro"/>
</dbReference>
<dbReference type="InterPro" id="IPR010985">
    <property type="entry name" value="Ribbon_hlx_hlx"/>
</dbReference>
<evidence type="ECO:0000313" key="2">
    <source>
        <dbReference type="Proteomes" id="UP000177354"/>
    </source>
</evidence>
<dbReference type="SUPFAM" id="SSF47598">
    <property type="entry name" value="Ribbon-helix-helix"/>
    <property type="match status" value="1"/>
</dbReference>
<accession>A0A1F5Z750</accession>
<evidence type="ECO:0008006" key="3">
    <source>
        <dbReference type="Google" id="ProtNLM"/>
    </source>
</evidence>
<dbReference type="EMBL" id="MFJF01000005">
    <property type="protein sequence ID" value="OGG08223.1"/>
    <property type="molecule type" value="Genomic_DNA"/>
</dbReference>
<comment type="caution">
    <text evidence="1">The sequence shown here is derived from an EMBL/GenBank/DDBJ whole genome shotgun (WGS) entry which is preliminary data.</text>
</comment>
<name>A0A1F5Z750_9BACT</name>
<dbReference type="AlphaFoldDB" id="A0A1F5Z750"/>
<proteinExistence type="predicted"/>
<organism evidence="1 2">
    <name type="scientific">Candidatus Gottesmanbacteria bacterium RIFCSPHIGHO2_01_FULL_40_15</name>
    <dbReference type="NCBI Taxonomy" id="1798376"/>
    <lineage>
        <taxon>Bacteria</taxon>
        <taxon>Candidatus Gottesmaniibacteriota</taxon>
    </lineage>
</organism>
<sequence length="84" mass="9060">MIICVYMNNKLVRTTILLDKNLVKLAKMKAASEGLTLSKLVTKLITSHLKNGGVKELIGAIATSRVVIDSAVISKNKGFIKGHP</sequence>